<evidence type="ECO:0000313" key="1">
    <source>
        <dbReference type="EMBL" id="MBL0743301.1"/>
    </source>
</evidence>
<name>A0ABS1KY83_9BACT</name>
<proteinExistence type="predicted"/>
<dbReference type="RefSeq" id="WP_202012521.1">
    <property type="nucleotide sequence ID" value="NZ_JAERRB010000006.1"/>
</dbReference>
<sequence>MRTSLNDLRAAEQYILGTMPLDEALVFQARLLTNPTLRCKVNLQRKVYTLLRIRQRRHVKAAVEDMHEQLFADPTKAAFQEQIFSFFNPEKL</sequence>
<dbReference type="EMBL" id="JAERRB010000006">
    <property type="protein sequence ID" value="MBL0743301.1"/>
    <property type="molecule type" value="Genomic_DNA"/>
</dbReference>
<accession>A0ABS1KY83</accession>
<protein>
    <submittedName>
        <fullName evidence="1">Uncharacterized protein</fullName>
    </submittedName>
</protein>
<organism evidence="1 2">
    <name type="scientific">Chryseolinea lacunae</name>
    <dbReference type="NCBI Taxonomy" id="2801331"/>
    <lineage>
        <taxon>Bacteria</taxon>
        <taxon>Pseudomonadati</taxon>
        <taxon>Bacteroidota</taxon>
        <taxon>Cytophagia</taxon>
        <taxon>Cytophagales</taxon>
        <taxon>Fulvivirgaceae</taxon>
        <taxon>Chryseolinea</taxon>
    </lineage>
</organism>
<evidence type="ECO:0000313" key="2">
    <source>
        <dbReference type="Proteomes" id="UP000613030"/>
    </source>
</evidence>
<gene>
    <name evidence="1" type="ORF">JI741_18860</name>
</gene>
<keyword evidence="2" id="KW-1185">Reference proteome</keyword>
<dbReference type="Proteomes" id="UP000613030">
    <property type="component" value="Unassembled WGS sequence"/>
</dbReference>
<reference evidence="1 2" key="1">
    <citation type="submission" date="2021-01" db="EMBL/GenBank/DDBJ databases">
        <title>Chryseolinea sp. Jin1 Genome sequencing and assembly.</title>
        <authorList>
            <person name="Kim I."/>
        </authorList>
    </citation>
    <scope>NUCLEOTIDE SEQUENCE [LARGE SCALE GENOMIC DNA]</scope>
    <source>
        <strain evidence="1 2">Jin1</strain>
    </source>
</reference>
<comment type="caution">
    <text evidence="1">The sequence shown here is derived from an EMBL/GenBank/DDBJ whole genome shotgun (WGS) entry which is preliminary data.</text>
</comment>